<dbReference type="RefSeq" id="WP_147584465.1">
    <property type="nucleotide sequence ID" value="NZ_CP042831.1"/>
</dbReference>
<evidence type="ECO:0000313" key="2">
    <source>
        <dbReference type="Proteomes" id="UP000321222"/>
    </source>
</evidence>
<dbReference type="Proteomes" id="UP000321222">
    <property type="component" value="Chromosome"/>
</dbReference>
<reference evidence="1 2" key="1">
    <citation type="submission" date="2019-08" db="EMBL/GenBank/DDBJ databases">
        <title>Flavobacterium alkalisoli sp. nov., isolated from rhizosphere soil of Suaeda salsa.</title>
        <authorList>
            <person name="Sun J.-Q."/>
            <person name="Xu L."/>
        </authorList>
    </citation>
    <scope>NUCLEOTIDE SEQUENCE [LARGE SCALE GENOMIC DNA]</scope>
    <source>
        <strain evidence="1 2">XS-5</strain>
    </source>
</reference>
<accession>A0A5B9FYC1</accession>
<dbReference type="AlphaFoldDB" id="A0A5B9FYC1"/>
<sequence>MEQLIKSVAKLTPELAAQLMGQDAPGMSFKFNPVLDADGNSIISLSMAQYLNANQYEVIDFKPIQAEEV</sequence>
<proteinExistence type="predicted"/>
<dbReference type="KEGG" id="fak:FUA48_16015"/>
<name>A0A5B9FYC1_9FLAO</name>
<protein>
    <submittedName>
        <fullName evidence="1">Uncharacterized protein</fullName>
    </submittedName>
</protein>
<evidence type="ECO:0000313" key="1">
    <source>
        <dbReference type="EMBL" id="QEE51026.1"/>
    </source>
</evidence>
<keyword evidence="2" id="KW-1185">Reference proteome</keyword>
<gene>
    <name evidence="1" type="ORF">FUA48_16015</name>
</gene>
<organism evidence="1 2">
    <name type="scientific">Flavobacterium alkalisoli</name>
    <dbReference type="NCBI Taxonomy" id="2602769"/>
    <lineage>
        <taxon>Bacteria</taxon>
        <taxon>Pseudomonadati</taxon>
        <taxon>Bacteroidota</taxon>
        <taxon>Flavobacteriia</taxon>
        <taxon>Flavobacteriales</taxon>
        <taxon>Flavobacteriaceae</taxon>
        <taxon>Flavobacterium</taxon>
    </lineage>
</organism>
<dbReference type="EMBL" id="CP042831">
    <property type="protein sequence ID" value="QEE51026.1"/>
    <property type="molecule type" value="Genomic_DNA"/>
</dbReference>